<evidence type="ECO:0000256" key="1">
    <source>
        <dbReference type="SAM" id="MobiDB-lite"/>
    </source>
</evidence>
<gene>
    <name evidence="2" type="ORF">PIB30_073449</name>
</gene>
<proteinExistence type="predicted"/>
<keyword evidence="3" id="KW-1185">Reference proteome</keyword>
<comment type="caution">
    <text evidence="2">The sequence shown here is derived from an EMBL/GenBank/DDBJ whole genome shotgun (WGS) entry which is preliminary data.</text>
</comment>
<protein>
    <submittedName>
        <fullName evidence="2">Uncharacterized protein</fullName>
    </submittedName>
</protein>
<organism evidence="2 3">
    <name type="scientific">Stylosanthes scabra</name>
    <dbReference type="NCBI Taxonomy" id="79078"/>
    <lineage>
        <taxon>Eukaryota</taxon>
        <taxon>Viridiplantae</taxon>
        <taxon>Streptophyta</taxon>
        <taxon>Embryophyta</taxon>
        <taxon>Tracheophyta</taxon>
        <taxon>Spermatophyta</taxon>
        <taxon>Magnoliopsida</taxon>
        <taxon>eudicotyledons</taxon>
        <taxon>Gunneridae</taxon>
        <taxon>Pentapetalae</taxon>
        <taxon>rosids</taxon>
        <taxon>fabids</taxon>
        <taxon>Fabales</taxon>
        <taxon>Fabaceae</taxon>
        <taxon>Papilionoideae</taxon>
        <taxon>50 kb inversion clade</taxon>
        <taxon>dalbergioids sensu lato</taxon>
        <taxon>Dalbergieae</taxon>
        <taxon>Pterocarpus clade</taxon>
        <taxon>Stylosanthes</taxon>
    </lineage>
</organism>
<name>A0ABU6YND1_9FABA</name>
<dbReference type="EMBL" id="JASCZI010242547">
    <property type="protein sequence ID" value="MED6211411.1"/>
    <property type="molecule type" value="Genomic_DNA"/>
</dbReference>
<reference evidence="2 3" key="1">
    <citation type="journal article" date="2023" name="Plants (Basel)">
        <title>Bridging the Gap: Combining Genomics and Transcriptomics Approaches to Understand Stylosanthes scabra, an Orphan Legume from the Brazilian Caatinga.</title>
        <authorList>
            <person name="Ferreira-Neto J.R.C."/>
            <person name="da Silva M.D."/>
            <person name="Binneck E."/>
            <person name="de Melo N.F."/>
            <person name="da Silva R.H."/>
            <person name="de Melo A.L.T.M."/>
            <person name="Pandolfi V."/>
            <person name="Bustamante F.O."/>
            <person name="Brasileiro-Vidal A.C."/>
            <person name="Benko-Iseppon A.M."/>
        </authorList>
    </citation>
    <scope>NUCLEOTIDE SEQUENCE [LARGE SCALE GENOMIC DNA]</scope>
    <source>
        <tissue evidence="2">Leaves</tissue>
    </source>
</reference>
<dbReference type="Proteomes" id="UP001341840">
    <property type="component" value="Unassembled WGS sequence"/>
</dbReference>
<sequence>MHKPCFIKYQEHYQPLNHLSPKAQISLRQGAEEQHQQRWQKRQGAERKQRRWLKPRCSGGAEEQRRTAIRGRTNKSRGRSKAVTAPAAR</sequence>
<evidence type="ECO:0000313" key="3">
    <source>
        <dbReference type="Proteomes" id="UP001341840"/>
    </source>
</evidence>
<feature type="compositionally biased region" description="Basic residues" evidence="1">
    <location>
        <begin position="67"/>
        <end position="80"/>
    </location>
</feature>
<accession>A0ABU6YND1</accession>
<feature type="region of interest" description="Disordered" evidence="1">
    <location>
        <begin position="27"/>
        <end position="89"/>
    </location>
</feature>
<evidence type="ECO:0000313" key="2">
    <source>
        <dbReference type="EMBL" id="MED6211411.1"/>
    </source>
</evidence>